<keyword evidence="8 12" id="KW-1133">Transmembrane helix</keyword>
<dbReference type="SMART" id="SM00225">
    <property type="entry name" value="BTB"/>
    <property type="match status" value="1"/>
</dbReference>
<evidence type="ECO:0000256" key="8">
    <source>
        <dbReference type="ARBA" id="ARBA00022989"/>
    </source>
</evidence>
<keyword evidence="4 12" id="KW-0812">Transmembrane</keyword>
<dbReference type="InterPro" id="IPR028325">
    <property type="entry name" value="VG_K_chnl"/>
</dbReference>
<keyword evidence="5" id="KW-0631">Potassium channel</keyword>
<dbReference type="Gene3D" id="1.10.287.70">
    <property type="match status" value="1"/>
</dbReference>
<dbReference type="AlphaFoldDB" id="A0A210QYC2"/>
<feature type="transmembrane region" description="Helical" evidence="12">
    <location>
        <begin position="207"/>
        <end position="225"/>
    </location>
</feature>
<feature type="transmembrane region" description="Helical" evidence="12">
    <location>
        <begin position="329"/>
        <end position="348"/>
    </location>
</feature>
<dbReference type="GO" id="GO:0008076">
    <property type="term" value="C:voltage-gated potassium channel complex"/>
    <property type="evidence" value="ECO:0007669"/>
    <property type="project" value="InterPro"/>
</dbReference>
<dbReference type="Proteomes" id="UP000242188">
    <property type="component" value="Unassembled WGS sequence"/>
</dbReference>
<dbReference type="Gene3D" id="1.20.120.350">
    <property type="entry name" value="Voltage-gated potassium channels. Chain C"/>
    <property type="match status" value="1"/>
</dbReference>
<dbReference type="GO" id="GO:0001508">
    <property type="term" value="P:action potential"/>
    <property type="evidence" value="ECO:0007669"/>
    <property type="project" value="TreeGrafter"/>
</dbReference>
<feature type="transmembrane region" description="Helical" evidence="12">
    <location>
        <begin position="369"/>
        <end position="389"/>
    </location>
</feature>
<evidence type="ECO:0000256" key="9">
    <source>
        <dbReference type="ARBA" id="ARBA00023065"/>
    </source>
</evidence>
<evidence type="ECO:0000256" key="2">
    <source>
        <dbReference type="ARBA" id="ARBA00022448"/>
    </source>
</evidence>
<dbReference type="Pfam" id="PF02214">
    <property type="entry name" value="BTB_2"/>
    <property type="match status" value="1"/>
</dbReference>
<feature type="transmembrane region" description="Helical" evidence="12">
    <location>
        <begin position="297"/>
        <end position="317"/>
    </location>
</feature>
<dbReference type="InterPro" id="IPR003968">
    <property type="entry name" value="K_chnl_volt-dep_Kv"/>
</dbReference>
<keyword evidence="15" id="KW-1185">Reference proteome</keyword>
<accession>A0A210QYC2</accession>
<keyword evidence="3" id="KW-0633">Potassium transport</keyword>
<keyword evidence="9" id="KW-0406">Ion transport</keyword>
<dbReference type="InterPro" id="IPR011333">
    <property type="entry name" value="SKP1/BTB/POZ_sf"/>
</dbReference>
<dbReference type="InterPro" id="IPR027359">
    <property type="entry name" value="Volt_channel_dom_sf"/>
</dbReference>
<reference evidence="14 15" key="1">
    <citation type="journal article" date="2017" name="Nat. Ecol. Evol.">
        <title>Scallop genome provides insights into evolution of bilaterian karyotype and development.</title>
        <authorList>
            <person name="Wang S."/>
            <person name="Zhang J."/>
            <person name="Jiao W."/>
            <person name="Li J."/>
            <person name="Xun X."/>
            <person name="Sun Y."/>
            <person name="Guo X."/>
            <person name="Huan P."/>
            <person name="Dong B."/>
            <person name="Zhang L."/>
            <person name="Hu X."/>
            <person name="Sun X."/>
            <person name="Wang J."/>
            <person name="Zhao C."/>
            <person name="Wang Y."/>
            <person name="Wang D."/>
            <person name="Huang X."/>
            <person name="Wang R."/>
            <person name="Lv J."/>
            <person name="Li Y."/>
            <person name="Zhang Z."/>
            <person name="Liu B."/>
            <person name="Lu W."/>
            <person name="Hui Y."/>
            <person name="Liang J."/>
            <person name="Zhou Z."/>
            <person name="Hou R."/>
            <person name="Li X."/>
            <person name="Liu Y."/>
            <person name="Li H."/>
            <person name="Ning X."/>
            <person name="Lin Y."/>
            <person name="Zhao L."/>
            <person name="Xing Q."/>
            <person name="Dou J."/>
            <person name="Li Y."/>
            <person name="Mao J."/>
            <person name="Guo H."/>
            <person name="Dou H."/>
            <person name="Li T."/>
            <person name="Mu C."/>
            <person name="Jiang W."/>
            <person name="Fu Q."/>
            <person name="Fu X."/>
            <person name="Miao Y."/>
            <person name="Liu J."/>
            <person name="Yu Q."/>
            <person name="Li R."/>
            <person name="Liao H."/>
            <person name="Li X."/>
            <person name="Kong Y."/>
            <person name="Jiang Z."/>
            <person name="Chourrout D."/>
            <person name="Li R."/>
            <person name="Bao Z."/>
        </authorList>
    </citation>
    <scope>NUCLEOTIDE SEQUENCE [LARGE SCALE GENOMIC DNA]</scope>
    <source>
        <strain evidence="14 15">PY_sf001</strain>
    </source>
</reference>
<dbReference type="GO" id="GO:0051260">
    <property type="term" value="P:protein homooligomerization"/>
    <property type="evidence" value="ECO:0007669"/>
    <property type="project" value="InterPro"/>
</dbReference>
<gene>
    <name evidence="14" type="ORF">KP79_PYT15791</name>
</gene>
<evidence type="ECO:0000256" key="7">
    <source>
        <dbReference type="ARBA" id="ARBA00022958"/>
    </source>
</evidence>
<evidence type="ECO:0000256" key="10">
    <source>
        <dbReference type="ARBA" id="ARBA00023136"/>
    </source>
</evidence>
<dbReference type="InterPro" id="IPR003131">
    <property type="entry name" value="T1-type_BTB"/>
</dbReference>
<evidence type="ECO:0000313" key="14">
    <source>
        <dbReference type="EMBL" id="OWF53702.1"/>
    </source>
</evidence>
<dbReference type="InterPro" id="IPR000210">
    <property type="entry name" value="BTB/POZ_dom"/>
</dbReference>
<dbReference type="GO" id="GO:0005249">
    <property type="term" value="F:voltage-gated potassium channel activity"/>
    <property type="evidence" value="ECO:0007669"/>
    <property type="project" value="InterPro"/>
</dbReference>
<dbReference type="Gene3D" id="3.30.710.10">
    <property type="entry name" value="Potassium Channel Kv1.1, Chain A"/>
    <property type="match status" value="1"/>
</dbReference>
<feature type="transmembrane region" description="Helical" evidence="12">
    <location>
        <begin position="428"/>
        <end position="450"/>
    </location>
</feature>
<dbReference type="SUPFAM" id="SSF54695">
    <property type="entry name" value="POZ domain"/>
    <property type="match status" value="1"/>
</dbReference>
<dbReference type="PRINTS" id="PR00169">
    <property type="entry name" value="KCHANNEL"/>
</dbReference>
<evidence type="ECO:0000256" key="11">
    <source>
        <dbReference type="ARBA" id="ARBA00023303"/>
    </source>
</evidence>
<name>A0A210QYC2_MIZYE</name>
<keyword evidence="2" id="KW-0813">Transport</keyword>
<evidence type="ECO:0000256" key="12">
    <source>
        <dbReference type="SAM" id="Phobius"/>
    </source>
</evidence>
<protein>
    <submittedName>
        <fullName evidence="14">Potassium voltage-gated channel protein Shaw</fullName>
    </submittedName>
</protein>
<feature type="transmembrane region" description="Helical" evidence="12">
    <location>
        <begin position="263"/>
        <end position="285"/>
    </location>
</feature>
<dbReference type="Pfam" id="PF00520">
    <property type="entry name" value="Ion_trans"/>
    <property type="match status" value="1"/>
</dbReference>
<evidence type="ECO:0000256" key="1">
    <source>
        <dbReference type="ARBA" id="ARBA00004141"/>
    </source>
</evidence>
<feature type="transmembrane region" description="Helical" evidence="12">
    <location>
        <begin position="401"/>
        <end position="421"/>
    </location>
</feature>
<feature type="domain" description="BTB" evidence="13">
    <location>
        <begin position="54"/>
        <end position="155"/>
    </location>
</feature>
<dbReference type="InterPro" id="IPR003974">
    <property type="entry name" value="K_chnl_volt-dep_Kv3"/>
</dbReference>
<dbReference type="FunFam" id="1.10.287.70:FF:000028">
    <property type="entry name" value="potassium voltage-gated channel subfamily D member 3"/>
    <property type="match status" value="1"/>
</dbReference>
<organism evidence="14 15">
    <name type="scientific">Mizuhopecten yessoensis</name>
    <name type="common">Japanese scallop</name>
    <name type="synonym">Patinopecten yessoensis</name>
    <dbReference type="NCBI Taxonomy" id="6573"/>
    <lineage>
        <taxon>Eukaryota</taxon>
        <taxon>Metazoa</taxon>
        <taxon>Spiralia</taxon>
        <taxon>Lophotrochozoa</taxon>
        <taxon>Mollusca</taxon>
        <taxon>Bivalvia</taxon>
        <taxon>Autobranchia</taxon>
        <taxon>Pteriomorphia</taxon>
        <taxon>Pectinida</taxon>
        <taxon>Pectinoidea</taxon>
        <taxon>Pectinidae</taxon>
        <taxon>Mizuhopecten</taxon>
    </lineage>
</organism>
<proteinExistence type="predicted"/>
<dbReference type="OrthoDB" id="296522at2759"/>
<dbReference type="STRING" id="6573.A0A210QYC2"/>
<evidence type="ECO:0000259" key="13">
    <source>
        <dbReference type="SMART" id="SM00225"/>
    </source>
</evidence>
<dbReference type="SUPFAM" id="SSF81324">
    <property type="entry name" value="Voltage-gated potassium channels"/>
    <property type="match status" value="1"/>
</dbReference>
<keyword evidence="6" id="KW-0851">Voltage-gated channel</keyword>
<keyword evidence="7" id="KW-0630">Potassium</keyword>
<dbReference type="PANTHER" id="PTHR11537">
    <property type="entry name" value="VOLTAGE-GATED POTASSIUM CHANNEL"/>
    <property type="match status" value="1"/>
</dbReference>
<dbReference type="EMBL" id="NEDP02001230">
    <property type="protein sequence ID" value="OWF53702.1"/>
    <property type="molecule type" value="Genomic_DNA"/>
</dbReference>
<comment type="subcellular location">
    <subcellularLocation>
        <location evidence="1">Membrane</location>
        <topology evidence="1">Multi-pass membrane protein</topology>
    </subcellularLocation>
</comment>
<keyword evidence="11" id="KW-0407">Ion channel</keyword>
<dbReference type="PANTHER" id="PTHR11537:SF254">
    <property type="entry name" value="POTASSIUM VOLTAGE-GATED CHANNEL PROTEIN SHAB"/>
    <property type="match status" value="1"/>
</dbReference>
<sequence>MAQYVMAPMRRRTSLMTDDRPYARSNASALHVKIKLDDEDLGEDDKLEEDESNEYVNLNVGGVLFRTSQRTLSNISDTKLSNLQKSDPNYNAAKDEYFFDRNSAIFPWILDCFRHREMHIPRSFCAVVVQDELLYWGLKDSRLSDCCMKTYLDSLDEIATNEILLREFNEIPMDVYAVESSINGKSSCRTIIWNFMDKPQSSRWAQVWSYAYLTLTALSILTFFIETLPEGRVRITHDNGTFVDTDISNHKIRLLVTTEPHPALMVIDVFCMIFFSIEFIVRLIVCPRRRRLMGRAMTVFDLLYLIPVWLTTTIYWIDRDFWRYSSRILGFLVLQAFKVLRVFRIFRVMQYFRGLRILWLAVKASVRELILLAMFILLAITIFACFIYCAEIFNENSFDNAVIGLWWALITMTTVGYGDFFPESWPGYIVGGVCALTGIILIGMPVPIIASNFHAYYGLRIPVEQDKEVPQQKHIPIRKRKVSPIRPV</sequence>
<comment type="caution">
    <text evidence="14">The sequence shown here is derived from an EMBL/GenBank/DDBJ whole genome shotgun (WGS) entry which is preliminary data.</text>
</comment>
<evidence type="ECO:0000256" key="4">
    <source>
        <dbReference type="ARBA" id="ARBA00022692"/>
    </source>
</evidence>
<evidence type="ECO:0000256" key="3">
    <source>
        <dbReference type="ARBA" id="ARBA00022538"/>
    </source>
</evidence>
<keyword evidence="10 12" id="KW-0472">Membrane</keyword>
<dbReference type="PRINTS" id="PR01491">
    <property type="entry name" value="KVCHANNEL"/>
</dbReference>
<evidence type="ECO:0000256" key="6">
    <source>
        <dbReference type="ARBA" id="ARBA00022882"/>
    </source>
</evidence>
<dbReference type="InterPro" id="IPR005821">
    <property type="entry name" value="Ion_trans_dom"/>
</dbReference>
<evidence type="ECO:0000256" key="5">
    <source>
        <dbReference type="ARBA" id="ARBA00022826"/>
    </source>
</evidence>
<dbReference type="PRINTS" id="PR01498">
    <property type="entry name" value="SHAWCHANNEL"/>
</dbReference>
<dbReference type="CDD" id="cd18317">
    <property type="entry name" value="BTB_POZ_Kv"/>
    <property type="match status" value="1"/>
</dbReference>
<evidence type="ECO:0000313" key="15">
    <source>
        <dbReference type="Proteomes" id="UP000242188"/>
    </source>
</evidence>